<keyword evidence="1" id="KW-0175">Coiled coil</keyword>
<evidence type="ECO:0000313" key="4">
    <source>
        <dbReference type="Proteomes" id="UP001642464"/>
    </source>
</evidence>
<evidence type="ECO:0000256" key="2">
    <source>
        <dbReference type="SAM" id="MobiDB-lite"/>
    </source>
</evidence>
<feature type="compositionally biased region" description="Basic and acidic residues" evidence="2">
    <location>
        <begin position="398"/>
        <end position="417"/>
    </location>
</feature>
<dbReference type="InterPro" id="IPR036910">
    <property type="entry name" value="HMG_box_dom_sf"/>
</dbReference>
<dbReference type="Gene3D" id="1.10.30.10">
    <property type="entry name" value="High mobility group box domain"/>
    <property type="match status" value="1"/>
</dbReference>
<evidence type="ECO:0000313" key="3">
    <source>
        <dbReference type="EMBL" id="CAK9056325.1"/>
    </source>
</evidence>
<accession>A0ABP0MXU6</accession>
<proteinExistence type="predicted"/>
<dbReference type="SUPFAM" id="SSF47095">
    <property type="entry name" value="HMG-box"/>
    <property type="match status" value="1"/>
</dbReference>
<dbReference type="EMBL" id="CAXAMM010025025">
    <property type="protein sequence ID" value="CAK9056325.1"/>
    <property type="molecule type" value="Genomic_DNA"/>
</dbReference>
<dbReference type="Proteomes" id="UP001642464">
    <property type="component" value="Unassembled WGS sequence"/>
</dbReference>
<gene>
    <name evidence="3" type="ORF">SCF082_LOCUS30362</name>
</gene>
<protein>
    <submittedName>
        <fullName evidence="3">PARP-type domain-containing protein</fullName>
    </submittedName>
</protein>
<sequence>MQKALSFAIPLFCRGYQVPLLYRFKHYTVASSYIRMALCCFSLLSQVLGQMQDDALNQPGSSSKLSEMANALLYQDGSATTSVTLDDLLENDLSYSLQNSIRKQKVVAEVRKPEFVQSAIMLDSIVDALEYGSNVLFKRTSLLTKLASLGSEHPEYQDLCAKSKEYFLEFVCGELGQKLILQTMNLLESGLNEMTMMGFVATEKRLGVYYTLIIACCTDLWRRLVFEYEAYPFKWFSFLRHDRITLEEFVQRWDDIVCAKQACPCCHDSEFTHVLLAECPTLLSTQSAETQSELYLDVMRLLSHIACFSPANSDAVEVKHGNMQWAVAKRGSQFVKKEKAAIEVSLLHTVIKQHGIAQAKVTRMTMPSGKVKAAIERQLGVSSRNQFSKVGEEAIEGSARKPLESREEKQLRSEKATNRQRRALSGWNVFCREKLAAGAVLQTAAYRARMKQLSQEWRFMSKEDQQPFEIQAKHEELLRQELAQTPLSVHGEGKSSLELQVGKKGSSKVSAQRLKLNQEQYESHSLWSSLAQLGDGDGALKAHLIDILSSDEKVESFLQSSIHQQLKGDEQNTELPEDQERETSALAESSEIEPITDVMQEELKKEKQIVKEIEQADVEKAQLEQSMSVDIDTGSKAQASTAKGQSQSKTFFSARLGLGAGKFKLKDDTLTRLQEMLSESSDSSNRDVLDAIHRLCARMVE</sequence>
<feature type="region of interest" description="Disordered" evidence="2">
    <location>
        <begin position="564"/>
        <end position="590"/>
    </location>
</feature>
<reference evidence="3 4" key="1">
    <citation type="submission" date="2024-02" db="EMBL/GenBank/DDBJ databases">
        <authorList>
            <person name="Chen Y."/>
            <person name="Shah S."/>
            <person name="Dougan E. K."/>
            <person name="Thang M."/>
            <person name="Chan C."/>
        </authorList>
    </citation>
    <scope>NUCLEOTIDE SEQUENCE [LARGE SCALE GENOMIC DNA]</scope>
</reference>
<keyword evidence="4" id="KW-1185">Reference proteome</keyword>
<organism evidence="3 4">
    <name type="scientific">Durusdinium trenchii</name>
    <dbReference type="NCBI Taxonomy" id="1381693"/>
    <lineage>
        <taxon>Eukaryota</taxon>
        <taxon>Sar</taxon>
        <taxon>Alveolata</taxon>
        <taxon>Dinophyceae</taxon>
        <taxon>Suessiales</taxon>
        <taxon>Symbiodiniaceae</taxon>
        <taxon>Durusdinium</taxon>
    </lineage>
</organism>
<comment type="caution">
    <text evidence="3">The sequence shown here is derived from an EMBL/GenBank/DDBJ whole genome shotgun (WGS) entry which is preliminary data.</text>
</comment>
<feature type="coiled-coil region" evidence="1">
    <location>
        <begin position="596"/>
        <end position="626"/>
    </location>
</feature>
<name>A0ABP0MXU6_9DINO</name>
<feature type="compositionally biased region" description="Acidic residues" evidence="2">
    <location>
        <begin position="571"/>
        <end position="580"/>
    </location>
</feature>
<feature type="region of interest" description="Disordered" evidence="2">
    <location>
        <begin position="392"/>
        <end position="418"/>
    </location>
</feature>
<evidence type="ECO:0000256" key="1">
    <source>
        <dbReference type="SAM" id="Coils"/>
    </source>
</evidence>